<accession>A0A6L9MUT5</accession>
<feature type="transmembrane region" description="Helical" evidence="6">
    <location>
        <begin position="179"/>
        <end position="204"/>
    </location>
</feature>
<evidence type="ECO:0000256" key="1">
    <source>
        <dbReference type="ARBA" id="ARBA00004141"/>
    </source>
</evidence>
<feature type="transmembrane region" description="Helical" evidence="6">
    <location>
        <begin position="247"/>
        <end position="265"/>
    </location>
</feature>
<sequence length="268" mass="27514">MEPVVVILLSCVLLGSVVGILAGMLGIGGGLIIVPVLSYLLVHLLGMTTETVMPVAIATSLSTIVFTSMSSAYAHYRLGNIQKNIVLYTGMGIAVGAIIGAQIASHISGELLKDIFAVLVILIAAQMIFGKQKQSDNQASRAVLSCVGSGTGIISALMGIGGGALLVPALVWFRVNARAAIGCAAFCGLVIAIFGTSSFIIAGWNAPDVPAYSLGYVYLPAAAGIIATSMITANIGAKLGQKVNVRILKAMLACLLVLVSIRMILGIE</sequence>
<organism evidence="7 8">
    <name type="scientific">Alteromonas hispanica</name>
    <dbReference type="NCBI Taxonomy" id="315421"/>
    <lineage>
        <taxon>Bacteria</taxon>
        <taxon>Pseudomonadati</taxon>
        <taxon>Pseudomonadota</taxon>
        <taxon>Gammaproteobacteria</taxon>
        <taxon>Alteromonadales</taxon>
        <taxon>Alteromonadaceae</taxon>
        <taxon>Alteromonas/Salinimonas group</taxon>
        <taxon>Alteromonas</taxon>
    </lineage>
</organism>
<reference evidence="7 8" key="1">
    <citation type="submission" date="2020-01" db="EMBL/GenBank/DDBJ databases">
        <title>Genomes of bacteria type strains.</title>
        <authorList>
            <person name="Chen J."/>
            <person name="Zhu S."/>
            <person name="Yang J."/>
        </authorList>
    </citation>
    <scope>NUCLEOTIDE SEQUENCE [LARGE SCALE GENOMIC DNA]</scope>
    <source>
        <strain evidence="7 8">LMG 22958</strain>
    </source>
</reference>
<comment type="caution">
    <text evidence="7">The sequence shown here is derived from an EMBL/GenBank/DDBJ whole genome shotgun (WGS) entry which is preliminary data.</text>
</comment>
<dbReference type="InterPro" id="IPR002781">
    <property type="entry name" value="TM_pro_TauE-like"/>
</dbReference>
<evidence type="ECO:0000256" key="2">
    <source>
        <dbReference type="ARBA" id="ARBA00009142"/>
    </source>
</evidence>
<keyword evidence="5 6" id="KW-0472">Membrane</keyword>
<feature type="transmembrane region" description="Helical" evidence="6">
    <location>
        <begin position="52"/>
        <end position="73"/>
    </location>
</feature>
<dbReference type="Proteomes" id="UP000478837">
    <property type="component" value="Unassembled WGS sequence"/>
</dbReference>
<evidence type="ECO:0000256" key="3">
    <source>
        <dbReference type="ARBA" id="ARBA00022692"/>
    </source>
</evidence>
<keyword evidence="8" id="KW-1185">Reference proteome</keyword>
<dbReference type="RefSeq" id="WP_071978586.1">
    <property type="nucleotide sequence ID" value="NZ_JAAAWP010000005.1"/>
</dbReference>
<evidence type="ECO:0000313" key="8">
    <source>
        <dbReference type="Proteomes" id="UP000478837"/>
    </source>
</evidence>
<dbReference type="GO" id="GO:0005886">
    <property type="term" value="C:plasma membrane"/>
    <property type="evidence" value="ECO:0007669"/>
    <property type="project" value="UniProtKB-SubCell"/>
</dbReference>
<evidence type="ECO:0000256" key="5">
    <source>
        <dbReference type="ARBA" id="ARBA00023136"/>
    </source>
</evidence>
<feature type="transmembrane region" description="Helical" evidence="6">
    <location>
        <begin position="7"/>
        <end position="40"/>
    </location>
</feature>
<name>A0A6L9MUT5_9ALTE</name>
<gene>
    <name evidence="7" type="ORF">GTW09_10330</name>
</gene>
<evidence type="ECO:0000256" key="6">
    <source>
        <dbReference type="RuleBase" id="RU363041"/>
    </source>
</evidence>
<keyword evidence="3 6" id="KW-0812">Transmembrane</keyword>
<keyword evidence="6" id="KW-1003">Cell membrane</keyword>
<dbReference type="AlphaFoldDB" id="A0A6L9MUT5"/>
<dbReference type="PANTHER" id="PTHR43483">
    <property type="entry name" value="MEMBRANE TRANSPORTER PROTEIN HI_0806-RELATED"/>
    <property type="match status" value="1"/>
</dbReference>
<dbReference type="EMBL" id="JAAAWP010000005">
    <property type="protein sequence ID" value="NDW21918.1"/>
    <property type="molecule type" value="Genomic_DNA"/>
</dbReference>
<protein>
    <recommendedName>
        <fullName evidence="6">Probable membrane transporter protein</fullName>
    </recommendedName>
</protein>
<dbReference type="Pfam" id="PF01925">
    <property type="entry name" value="TauE"/>
    <property type="match status" value="1"/>
</dbReference>
<feature type="transmembrane region" description="Helical" evidence="6">
    <location>
        <begin position="216"/>
        <end position="235"/>
    </location>
</feature>
<dbReference type="PANTHER" id="PTHR43483:SF3">
    <property type="entry name" value="MEMBRANE TRANSPORTER PROTEIN HI_0806-RELATED"/>
    <property type="match status" value="1"/>
</dbReference>
<feature type="transmembrane region" description="Helical" evidence="6">
    <location>
        <begin position="85"/>
        <end position="105"/>
    </location>
</feature>
<feature type="transmembrane region" description="Helical" evidence="6">
    <location>
        <begin position="142"/>
        <end position="173"/>
    </location>
</feature>
<comment type="similarity">
    <text evidence="2 6">Belongs to the 4-toluene sulfonate uptake permease (TSUP) (TC 2.A.102) family.</text>
</comment>
<evidence type="ECO:0000256" key="4">
    <source>
        <dbReference type="ARBA" id="ARBA00022989"/>
    </source>
</evidence>
<comment type="subcellular location">
    <subcellularLocation>
        <location evidence="6">Cell membrane</location>
        <topology evidence="6">Multi-pass membrane protein</topology>
    </subcellularLocation>
    <subcellularLocation>
        <location evidence="1">Membrane</location>
        <topology evidence="1">Multi-pass membrane protein</topology>
    </subcellularLocation>
</comment>
<keyword evidence="4 6" id="KW-1133">Transmembrane helix</keyword>
<proteinExistence type="inferred from homology"/>
<evidence type="ECO:0000313" key="7">
    <source>
        <dbReference type="EMBL" id="NDW21918.1"/>
    </source>
</evidence>